<organism evidence="2 3">
    <name type="scientific">Brassica carinata</name>
    <name type="common">Ethiopian mustard</name>
    <name type="synonym">Abyssinian cabbage</name>
    <dbReference type="NCBI Taxonomy" id="52824"/>
    <lineage>
        <taxon>Eukaryota</taxon>
        <taxon>Viridiplantae</taxon>
        <taxon>Streptophyta</taxon>
        <taxon>Embryophyta</taxon>
        <taxon>Tracheophyta</taxon>
        <taxon>Spermatophyta</taxon>
        <taxon>Magnoliopsida</taxon>
        <taxon>eudicotyledons</taxon>
        <taxon>Gunneridae</taxon>
        <taxon>Pentapetalae</taxon>
        <taxon>rosids</taxon>
        <taxon>malvids</taxon>
        <taxon>Brassicales</taxon>
        <taxon>Brassicaceae</taxon>
        <taxon>Brassiceae</taxon>
        <taxon>Brassica</taxon>
    </lineage>
</organism>
<accession>A0A8X7U6B4</accession>
<dbReference type="AlphaFoldDB" id="A0A8X7U6B4"/>
<evidence type="ECO:0000256" key="1">
    <source>
        <dbReference type="SAM" id="MobiDB-lite"/>
    </source>
</evidence>
<protein>
    <submittedName>
        <fullName evidence="2">Uncharacterized protein</fullName>
    </submittedName>
</protein>
<keyword evidence="3" id="KW-1185">Reference proteome</keyword>
<name>A0A8X7U6B4_BRACI</name>
<evidence type="ECO:0000313" key="3">
    <source>
        <dbReference type="Proteomes" id="UP000886595"/>
    </source>
</evidence>
<reference evidence="2 3" key="1">
    <citation type="submission" date="2020-02" db="EMBL/GenBank/DDBJ databases">
        <authorList>
            <person name="Ma Q."/>
            <person name="Huang Y."/>
            <person name="Song X."/>
            <person name="Pei D."/>
        </authorList>
    </citation>
    <scope>NUCLEOTIDE SEQUENCE [LARGE SCALE GENOMIC DNA]</scope>
    <source>
        <strain evidence="2">Sxm20200214</strain>
        <tissue evidence="2">Leaf</tissue>
    </source>
</reference>
<comment type="caution">
    <text evidence="2">The sequence shown here is derived from an EMBL/GenBank/DDBJ whole genome shotgun (WGS) entry which is preliminary data.</text>
</comment>
<sequence length="66" mass="7166">MTNTEIPQDLNQNTAPTSNVSIGSLKETASSIVHVREINRTEIEISSMLRSTITTNPTHTLITAGE</sequence>
<evidence type="ECO:0000313" key="2">
    <source>
        <dbReference type="EMBL" id="KAG2264681.1"/>
    </source>
</evidence>
<proteinExistence type="predicted"/>
<dbReference type="EMBL" id="JAAMPC010000014">
    <property type="protein sequence ID" value="KAG2264681.1"/>
    <property type="molecule type" value="Genomic_DNA"/>
</dbReference>
<dbReference type="Proteomes" id="UP000886595">
    <property type="component" value="Unassembled WGS sequence"/>
</dbReference>
<gene>
    <name evidence="2" type="ORF">Bca52824_071760</name>
</gene>
<feature type="region of interest" description="Disordered" evidence="1">
    <location>
        <begin position="1"/>
        <end position="22"/>
    </location>
</feature>